<dbReference type="SMART" id="SM01294">
    <property type="entry name" value="PKS_PP_betabranch"/>
    <property type="match status" value="1"/>
</dbReference>
<organism evidence="1 2">
    <name type="scientific">Aliikangiella maris</name>
    <dbReference type="NCBI Taxonomy" id="3162458"/>
    <lineage>
        <taxon>Bacteria</taxon>
        <taxon>Pseudomonadati</taxon>
        <taxon>Pseudomonadota</taxon>
        <taxon>Gammaproteobacteria</taxon>
        <taxon>Oceanospirillales</taxon>
        <taxon>Pleioneaceae</taxon>
        <taxon>Aliikangiella</taxon>
    </lineage>
</organism>
<dbReference type="SUPFAM" id="SSF47336">
    <property type="entry name" value="ACP-like"/>
    <property type="match status" value="1"/>
</dbReference>
<dbReference type="Pfam" id="PF00550">
    <property type="entry name" value="PP-binding"/>
    <property type="match status" value="1"/>
</dbReference>
<evidence type="ECO:0000313" key="1">
    <source>
        <dbReference type="EMBL" id="MET1255505.1"/>
    </source>
</evidence>
<dbReference type="PROSITE" id="PS00606">
    <property type="entry name" value="KS3_1"/>
    <property type="match status" value="1"/>
</dbReference>
<dbReference type="InterPro" id="IPR020806">
    <property type="entry name" value="PKS_PP-bd"/>
</dbReference>
<reference evidence="1 2" key="1">
    <citation type="submission" date="2024-06" db="EMBL/GenBank/DDBJ databases">
        <authorList>
            <person name="Li F."/>
        </authorList>
    </citation>
    <scope>NUCLEOTIDE SEQUENCE [LARGE SCALE GENOMIC DNA]</scope>
    <source>
        <strain evidence="1 2">GXAS 311</strain>
    </source>
</reference>
<dbReference type="InterPro" id="IPR013968">
    <property type="entry name" value="PKS_KR"/>
</dbReference>
<dbReference type="SMART" id="SM00823">
    <property type="entry name" value="PKS_PP"/>
    <property type="match status" value="1"/>
</dbReference>
<dbReference type="InterPro" id="IPR042104">
    <property type="entry name" value="PKS_dehydratase_sf"/>
</dbReference>
<dbReference type="Gene3D" id="3.40.47.10">
    <property type="match status" value="1"/>
</dbReference>
<protein>
    <submittedName>
        <fullName evidence="1">SDR family NAD(P)-dependent oxidoreductase</fullName>
    </submittedName>
</protein>
<dbReference type="InterPro" id="IPR050091">
    <property type="entry name" value="PKS_NRPS_Biosynth_Enz"/>
</dbReference>
<gene>
    <name evidence="1" type="ORF">ABVT43_10235</name>
</gene>
<dbReference type="InterPro" id="IPR049551">
    <property type="entry name" value="PKS_DH_C"/>
</dbReference>
<dbReference type="PROSITE" id="PS50075">
    <property type="entry name" value="CARRIER"/>
    <property type="match status" value="1"/>
</dbReference>
<dbReference type="InterPro" id="IPR014031">
    <property type="entry name" value="Ketoacyl_synth_C"/>
</dbReference>
<dbReference type="InterPro" id="IPR036291">
    <property type="entry name" value="NAD(P)-bd_dom_sf"/>
</dbReference>
<dbReference type="InterPro" id="IPR049552">
    <property type="entry name" value="PKS_DH_N"/>
</dbReference>
<dbReference type="EMBL" id="JBEVCJ010000010">
    <property type="protein sequence ID" value="MET1255505.1"/>
    <property type="molecule type" value="Genomic_DNA"/>
</dbReference>
<dbReference type="InterPro" id="IPR018201">
    <property type="entry name" value="Ketoacyl_synth_AS"/>
</dbReference>
<dbReference type="PROSITE" id="PS52019">
    <property type="entry name" value="PKS_MFAS_DH"/>
    <property type="match status" value="1"/>
</dbReference>
<proteinExistence type="predicted"/>
<dbReference type="InterPro" id="IPR009081">
    <property type="entry name" value="PP-bd_ACP"/>
</dbReference>
<dbReference type="Gene3D" id="3.10.129.110">
    <property type="entry name" value="Polyketide synthase dehydratase"/>
    <property type="match status" value="1"/>
</dbReference>
<dbReference type="PANTHER" id="PTHR43775:SF37">
    <property type="entry name" value="SI:DKEY-61P9.11"/>
    <property type="match status" value="1"/>
</dbReference>
<dbReference type="Pfam" id="PF22621">
    <property type="entry name" value="CurL-like_PKS_C"/>
    <property type="match status" value="1"/>
</dbReference>
<dbReference type="InterPro" id="IPR036736">
    <property type="entry name" value="ACP-like_sf"/>
</dbReference>
<dbReference type="PROSITE" id="PS52004">
    <property type="entry name" value="KS3_2"/>
    <property type="match status" value="1"/>
</dbReference>
<dbReference type="Pfam" id="PF14765">
    <property type="entry name" value="PS-DH"/>
    <property type="match status" value="1"/>
</dbReference>
<sequence length="1595" mass="177027">MASQQQASLKSFILKQLASNTISQSEAKQYLAELTTQASQQNQEIAVIGMSGQFPMSDNVDEFWNLVRSGVNCIRDFPLERKRDFTDFVCNPHFMELLKGKAVEPDEYDELYAKAGYLNNIDKFDNEFFGLPPTEATYMDPQQRIALETAWATIEDAGYGAGQLNGTSTGVYIGKETTNFSLYRYYAEPDPMQLTGSWESIIASRISYLFNFRGPCMMVDTACSAGLVSIHMAATALKDGECDLAIAGGINVVMSGEFSSSQQVIMNMDSVESHDGIVRTFDNAANGTVWGEGIGFVMLKPLSKALRDSDNIHAVIKGSAINNDGASNGLTAPNADAQEEVIVRAWKNADINPETLSYIEAHGTGTVLGDPIEIKGLTSAFRQFTDRKQFCAIGTLKPNMGHLVSASGSAGLFKIILAMKHKELPPMINFNAPNPYINFIYSPLYVSNDRQPWETGGIPRRAGINSFGFSHTNCHMVVEEAPVRETLASAQAQYCLPVSAKKLSLLGDYIERYISYCNEKSWELADLCYTAATGRSHYEYRVAIVASTQAEIIDGLMTAKQLIESGESQLVGNVAFGFHQIVSDKKKQLDAGEITEKNKKELTDKANQSLTSFLNSQDKQLLTSIAENYANSAEVNWRDIYQQEKRQRISVPTYPFERKRFWAKDKKSSYVDVIQKLHPLIDRCTEQAENKWTYEAVFRSEKLWVLTDHKIMHDSVIPGTTYIEMTRACVALALGWKNQELFDLYFLQPMIVKDKHPKKVRISLTKQKESGDLNVLIESTEQNEKSANWQTHFEGKIKALSEAQPDAQPIDPIKHKAVDGEQVYDGSNDTGVFQFGPHWDTIRSTWRFDNDTLGSMVLPSEFTGELNEFKVHPSMLDNAMNLTSQDSGETYLPFLYKSFKIFGDFQPKMYTLLTHLNPSKDPSVNNETNQYDVVLLSESGEVIAVAAGYYTKKVHSFDFEANTQVDSLASRWVPFNQAEGQSENVSLKKLTVIVDEHTDTSVLTQWQVADIDIQVVQLCAGETDASYQSGQLPNSTAGFISLFKNDDFKGSQGILFYVDHKQTAVQLAFHNAIFHLTKAIAEEKPFLSAGINLIGNQAFSVNDNQAKENAEFNSLALLTTTMGMENTAIPVRVCDLEQPLSQLDHSQLTQLLHLATGKILASRNSTWLIRELYHQPVKEIEGHAFKENGTYLITGGLGGLGLKLAEYITQQVKANILLVGRSPFAAESEWQALATASDANVSMKQINIARQLVELSRKSLSVRYLQLDIANSQQVVDIAQTIQQELGAIDGIFHAAGVAGDGYLLRKNYADFATVLQPKITGTENLLTHFVKPETQFAILFSSIMAVTGGEGQGDYAAANAYMDSIATNDERFIAINWPSWNDVGMAVDFAVDDSMTPFKSIASKDAFAQMEKIIKAKASGIIPTDINPEFLNSVIDDLPFALSTELAGRVRLAKQEEGGAEIDFDTFEVDIRGKSVDELSPIELDLAKVYAMVLGLQEIDVFKSFQDMGGNSMIAAQLLKVLEQRFKGHVDISDIFSYPSIDEMAQYLNEKLGFSEEATENTEVAETKSDQDWENILDKAVSDDGDIEDILKNL</sequence>
<dbReference type="InterPro" id="IPR020807">
    <property type="entry name" value="PKS_DH"/>
</dbReference>
<dbReference type="SMART" id="SM00826">
    <property type="entry name" value="PKS_DH"/>
    <property type="match status" value="1"/>
</dbReference>
<dbReference type="Gene3D" id="3.40.50.720">
    <property type="entry name" value="NAD(P)-binding Rossmann-like Domain"/>
    <property type="match status" value="1"/>
</dbReference>
<dbReference type="InterPro" id="IPR016039">
    <property type="entry name" value="Thiolase-like"/>
</dbReference>
<dbReference type="PANTHER" id="PTHR43775">
    <property type="entry name" value="FATTY ACID SYNTHASE"/>
    <property type="match status" value="1"/>
</dbReference>
<keyword evidence="2" id="KW-1185">Reference proteome</keyword>
<dbReference type="Gene3D" id="1.10.1200.10">
    <property type="entry name" value="ACP-like"/>
    <property type="match status" value="1"/>
</dbReference>
<dbReference type="CDD" id="cd00833">
    <property type="entry name" value="PKS"/>
    <property type="match status" value="1"/>
</dbReference>
<dbReference type="SMART" id="SM00822">
    <property type="entry name" value="PKS_KR"/>
    <property type="match status" value="1"/>
</dbReference>
<dbReference type="SUPFAM" id="SSF53901">
    <property type="entry name" value="Thiolase-like"/>
    <property type="match status" value="1"/>
</dbReference>
<dbReference type="InterPro" id="IPR014030">
    <property type="entry name" value="Ketoacyl_synth_N"/>
</dbReference>
<name>A0ABV2BUB3_9GAMM</name>
<dbReference type="Pfam" id="PF08659">
    <property type="entry name" value="KR"/>
    <property type="match status" value="1"/>
</dbReference>
<dbReference type="InterPro" id="IPR049900">
    <property type="entry name" value="PKS_mFAS_DH"/>
</dbReference>
<evidence type="ECO:0000313" key="2">
    <source>
        <dbReference type="Proteomes" id="UP001548189"/>
    </source>
</evidence>
<dbReference type="Pfam" id="PF00109">
    <property type="entry name" value="ketoacyl-synt"/>
    <property type="match status" value="1"/>
</dbReference>
<accession>A0ABV2BUB3</accession>
<dbReference type="InterPro" id="IPR020841">
    <property type="entry name" value="PKS_Beta-ketoAc_synthase_dom"/>
</dbReference>
<dbReference type="SUPFAM" id="SSF51735">
    <property type="entry name" value="NAD(P)-binding Rossmann-fold domains"/>
    <property type="match status" value="1"/>
</dbReference>
<dbReference type="Proteomes" id="UP001548189">
    <property type="component" value="Unassembled WGS sequence"/>
</dbReference>
<dbReference type="Pfam" id="PF21089">
    <property type="entry name" value="PKS_DH_N"/>
    <property type="match status" value="1"/>
</dbReference>
<dbReference type="Gene3D" id="1.10.1240.100">
    <property type="match status" value="1"/>
</dbReference>
<dbReference type="Pfam" id="PF02801">
    <property type="entry name" value="Ketoacyl-synt_C"/>
    <property type="match status" value="1"/>
</dbReference>
<comment type="caution">
    <text evidence="1">The sequence shown here is derived from an EMBL/GenBank/DDBJ whole genome shotgun (WGS) entry which is preliminary data.</text>
</comment>
<dbReference type="SMART" id="SM00825">
    <property type="entry name" value="PKS_KS"/>
    <property type="match status" value="1"/>
</dbReference>
<dbReference type="InterPro" id="IPR057326">
    <property type="entry name" value="KR_dom"/>
</dbReference>